<organism evidence="2 3">
    <name type="scientific">Caenorhabditis auriculariae</name>
    <dbReference type="NCBI Taxonomy" id="2777116"/>
    <lineage>
        <taxon>Eukaryota</taxon>
        <taxon>Metazoa</taxon>
        <taxon>Ecdysozoa</taxon>
        <taxon>Nematoda</taxon>
        <taxon>Chromadorea</taxon>
        <taxon>Rhabditida</taxon>
        <taxon>Rhabditina</taxon>
        <taxon>Rhabditomorpha</taxon>
        <taxon>Rhabditoidea</taxon>
        <taxon>Rhabditidae</taxon>
        <taxon>Peloderinae</taxon>
        <taxon>Caenorhabditis</taxon>
    </lineage>
</organism>
<evidence type="ECO:0000256" key="1">
    <source>
        <dbReference type="SAM" id="MobiDB-lite"/>
    </source>
</evidence>
<reference evidence="2" key="1">
    <citation type="submission" date="2020-10" db="EMBL/GenBank/DDBJ databases">
        <authorList>
            <person name="Kikuchi T."/>
        </authorList>
    </citation>
    <scope>NUCLEOTIDE SEQUENCE</scope>
    <source>
        <strain evidence="2">NKZ352</strain>
    </source>
</reference>
<feature type="region of interest" description="Disordered" evidence="1">
    <location>
        <begin position="99"/>
        <end position="141"/>
    </location>
</feature>
<keyword evidence="3" id="KW-1185">Reference proteome</keyword>
<dbReference type="AlphaFoldDB" id="A0A8S1H956"/>
<protein>
    <submittedName>
        <fullName evidence="2">Uncharacterized protein</fullName>
    </submittedName>
</protein>
<evidence type="ECO:0000313" key="3">
    <source>
        <dbReference type="Proteomes" id="UP000835052"/>
    </source>
</evidence>
<evidence type="ECO:0000313" key="2">
    <source>
        <dbReference type="EMBL" id="CAD6191058.1"/>
    </source>
</evidence>
<comment type="caution">
    <text evidence="2">The sequence shown here is derived from an EMBL/GenBank/DDBJ whole genome shotgun (WGS) entry which is preliminary data.</text>
</comment>
<feature type="compositionally biased region" description="Acidic residues" evidence="1">
    <location>
        <begin position="99"/>
        <end position="109"/>
    </location>
</feature>
<dbReference type="EMBL" id="CAJGYM010000019">
    <property type="protein sequence ID" value="CAD6191058.1"/>
    <property type="molecule type" value="Genomic_DNA"/>
</dbReference>
<name>A0A8S1H956_9PELO</name>
<gene>
    <name evidence="2" type="ORF">CAUJ_LOCUS6977</name>
</gene>
<dbReference type="Proteomes" id="UP000835052">
    <property type="component" value="Unassembled WGS sequence"/>
</dbReference>
<feature type="compositionally biased region" description="Acidic residues" evidence="1">
    <location>
        <begin position="116"/>
        <end position="127"/>
    </location>
</feature>
<sequence length="141" mass="15994">MNHSTDLSEKHPEMSSNRAQQLLKEMNDALNEADDIVQFEENIQSWLEVAMDRVHIGNELRRQIEVRRVKKELEMIIEKASNLVAKAEDAQAAFEQLMEENGDECAEDGEPARELDLDESKEEDDEQLGSAAPNDVDVDSP</sequence>
<proteinExistence type="predicted"/>
<accession>A0A8S1H956</accession>